<feature type="coiled-coil region" evidence="5">
    <location>
        <begin position="531"/>
        <end position="572"/>
    </location>
</feature>
<dbReference type="Pfam" id="PF13976">
    <property type="entry name" value="gag_pre-integrs"/>
    <property type="match status" value="1"/>
</dbReference>
<dbReference type="InterPro" id="IPR013103">
    <property type="entry name" value="RVT_2"/>
</dbReference>
<evidence type="ECO:0000259" key="8">
    <source>
        <dbReference type="PROSITE" id="PS50994"/>
    </source>
</evidence>
<protein>
    <submittedName>
        <fullName evidence="9">Ribonuclease H-like domain-containing protein</fullName>
    </submittedName>
</protein>
<gene>
    <name evidence="9" type="ORF">Tco_1112959</name>
</gene>
<sequence length="1938" mass="218852">MQKEDCEDVSDYATEYGELIFDYKRSDTKVEVSSLDNSMEVIFQNPSFFVDFVMVGRLNHLSFKFLAAPAPDGYYRTIPQKVPVTLVLGIISSKQTKKMAEHDTPPPTITAMKIPVIKKGEYDIWSMRMRQYICHTDHNLWDVIVNGDQEDEPAPTGDQVGSSAPPPPKTAKQLAARRNQERVKSILLLAIPDEYLLKFHNVSDAKSLWEAIKARFGGNEESKKMHKNVLKHQFENFTTSQSESLDKAYDRFQKLISQLEVYGAVVAKEDINQKFLRSLPPAWSQIDLIMRNKPDIDQVDIDDLYNNLRVYEDEMKKSSSSSTTSQNLAFLSSENTSSTNKVSTASGEFGKNNSRGTSQVSSAICETTCSFFAQPTTSSQVDNDDFKQIDGDDLEELDLRWQVAMLTVRVQKFMQRTGRSIDFKEKRPVSLDKSKVECYNCHRKGHFARECRSGMSQGKRSYGDNDRSKASTNESSSQALVAQDGLGGYDWSNDFELEPVNYALMAFSSSGSSSSSDKEVNNCSKQCVESFKSLQKNLDDERAKHSRARLEIQGYELALESLESRILGHEKNELAWGEKYEFQNYELNQMSAKDKTRLGYGTQTNEVSSNSETDSEISLSVFDVRSSDEENTPENDRFSKDRFHVANETIGKTDVEKSNLTCESVVSNPKANKEKVIIEDWTSDDEDEVSVEQTVSHVKARENQTIKTRVDKIGQTSNKQGIGFKKIKACFVCKSTDHLIKDCNFHTKRSQESKKQKVVNTGPKENNSVWDNTNRVSHQYFSTKYPHLRETFVPSGVLTRTGLVHIANPASTARPKVSTARPSVSTARPNVSTVRPNVSTARPVVPKIAQTGGAIRQINLRMDNIRPRASSLPINMSYYPKSDFRPNNIKQEVKTFGFQKLSTAGTSTVVNAGKGHLGTKWVWRPKGNPEILLQDQAVVDSSCSCHMTGNKAYLSDYEDYNRGFVVFESDPKGGRITGRGKIKTANLDFDDVYFVDELKFNLFIVSQMCDKKNSVLFTETECLILSPSFKLLDESRVALRAHRKDDVYSLDLKNIIPSGGITCLYANATSDESKLWHRRLGHVNFKNINKLVKGNLVRGLPSKVFINDHTCVAYKKGKQHKASCKDKLERTIRKPLELLHMDLFGPVSVDSINKKRYCLVVTDDFSRFSWVFFLATKDETSEILYNFIIGLENQLNHTVKIIRCDNGTEFKNHIINEFCAKKGIKREFSVARTPQQNGVAERKNMTLIEAARTMLADSLLPITFWAEAVNTACYVLNRVLVTKPQNKTPYELLMGKPPSISFMRPFGCPLTILNTLDSLGKFDGNQPNVAGKGPDWMFDLDFLTNTMNYIPVSVENHVTVDAGIQESNVAGASGKNNEVSQEYILLPIHPHRTKAPIEVVVQDAHEKPSENATNDKDVQNSEDDAVNNVARQEFDEDKRNNVSSSKATSTNTLSTDRPNVSTANSDSTANADFTTDLSMTGLKNDSNEFSNKGIFSGAYDDEDVGAEADLNNMDNTIVVSPIPTLRIYKVHPKDQILGDPKSAVQTRRNIQKASSAQQALISYIHKQNRTNHKDHQNCLLACFLFQEEPKNITQALQAESWVKAMQEELLQFKLQKVWVLVDLPYGKKVIGTKWVFRNKKDERSIVVKNKARLVAQGFRQEEGIDYDEVFAPVARIEAISQDKYVADTLKKFDFWSIRTATTPIESNKPLVKDEDVDVHIYRSMIGSLMYLTASRPNIMFAVCACARFQVTPKASHLNAVKRIFKYLKHQPKLGLWYPKDSPFDLEAYSDSDYGGASLDRKSTTDGCQFLGRRLISWQCKKQTIVANSTTEAEYVTAAHCCGQVLWIQNQMMDYGFNFMNTKIYIDNESTISVIKNPITHSRTKHIEICFHFIRDCYEKRLIEVVKIHTDHNVADLLTKGFDITRFNFLIVSIGMLNL</sequence>
<dbReference type="Proteomes" id="UP001151760">
    <property type="component" value="Unassembled WGS sequence"/>
</dbReference>
<evidence type="ECO:0000256" key="1">
    <source>
        <dbReference type="ARBA" id="ARBA00022670"/>
    </source>
</evidence>
<feature type="domain" description="Integrase catalytic" evidence="8">
    <location>
        <begin position="1131"/>
        <end position="1297"/>
    </location>
</feature>
<organism evidence="9 10">
    <name type="scientific">Tanacetum coccineum</name>
    <dbReference type="NCBI Taxonomy" id="301880"/>
    <lineage>
        <taxon>Eukaryota</taxon>
        <taxon>Viridiplantae</taxon>
        <taxon>Streptophyta</taxon>
        <taxon>Embryophyta</taxon>
        <taxon>Tracheophyta</taxon>
        <taxon>Spermatophyta</taxon>
        <taxon>Magnoliopsida</taxon>
        <taxon>eudicotyledons</taxon>
        <taxon>Gunneridae</taxon>
        <taxon>Pentapetalae</taxon>
        <taxon>asterids</taxon>
        <taxon>campanulids</taxon>
        <taxon>Asterales</taxon>
        <taxon>Asteraceae</taxon>
        <taxon>Asteroideae</taxon>
        <taxon>Anthemideae</taxon>
        <taxon>Anthemidinae</taxon>
        <taxon>Tanacetum</taxon>
    </lineage>
</organism>
<keyword evidence="2" id="KW-0479">Metal-binding</keyword>
<dbReference type="Pfam" id="PF07727">
    <property type="entry name" value="RVT_2"/>
    <property type="match status" value="1"/>
</dbReference>
<dbReference type="SMART" id="SM00343">
    <property type="entry name" value="ZnF_C2HC"/>
    <property type="match status" value="2"/>
</dbReference>
<evidence type="ECO:0000259" key="7">
    <source>
        <dbReference type="PROSITE" id="PS50158"/>
    </source>
</evidence>
<dbReference type="Pfam" id="PF00098">
    <property type="entry name" value="zf-CCHC"/>
    <property type="match status" value="1"/>
</dbReference>
<keyword evidence="3" id="KW-0378">Hydrolase</keyword>
<dbReference type="PROSITE" id="PS50994">
    <property type="entry name" value="INTEGRASE"/>
    <property type="match status" value="1"/>
</dbReference>
<evidence type="ECO:0000256" key="2">
    <source>
        <dbReference type="ARBA" id="ARBA00022723"/>
    </source>
</evidence>
<feature type="region of interest" description="Disordered" evidence="6">
    <location>
        <begin position="455"/>
        <end position="479"/>
    </location>
</feature>
<dbReference type="Gene3D" id="4.10.60.10">
    <property type="entry name" value="Zinc finger, CCHC-type"/>
    <property type="match status" value="1"/>
</dbReference>
<evidence type="ECO:0000256" key="3">
    <source>
        <dbReference type="ARBA" id="ARBA00022801"/>
    </source>
</evidence>
<dbReference type="InterPro" id="IPR012337">
    <property type="entry name" value="RNaseH-like_sf"/>
</dbReference>
<evidence type="ECO:0000256" key="4">
    <source>
        <dbReference type="PROSITE-ProRule" id="PRU00047"/>
    </source>
</evidence>
<dbReference type="InterPro" id="IPR036875">
    <property type="entry name" value="Znf_CCHC_sf"/>
</dbReference>
<keyword evidence="1" id="KW-0645">Protease</keyword>
<feature type="region of interest" description="Disordered" evidence="6">
    <location>
        <begin position="1431"/>
        <end position="1472"/>
    </location>
</feature>
<accession>A0ABQ5IQT0</accession>
<dbReference type="InterPro" id="IPR025724">
    <property type="entry name" value="GAG-pre-integrase_dom"/>
</dbReference>
<name>A0ABQ5IQT0_9ASTR</name>
<feature type="compositionally biased region" description="Polar residues" evidence="6">
    <location>
        <begin position="820"/>
        <end position="836"/>
    </location>
</feature>
<keyword evidence="10" id="KW-1185">Reference proteome</keyword>
<keyword evidence="4" id="KW-0862">Zinc</keyword>
<feature type="region of interest" description="Disordered" evidence="6">
    <location>
        <begin position="147"/>
        <end position="176"/>
    </location>
</feature>
<feature type="region of interest" description="Disordered" evidence="6">
    <location>
        <begin position="750"/>
        <end position="771"/>
    </location>
</feature>
<dbReference type="Pfam" id="PF14223">
    <property type="entry name" value="Retrotran_gag_2"/>
    <property type="match status" value="1"/>
</dbReference>
<dbReference type="Pfam" id="PF22936">
    <property type="entry name" value="Pol_BBD"/>
    <property type="match status" value="1"/>
</dbReference>
<evidence type="ECO:0000313" key="9">
    <source>
        <dbReference type="EMBL" id="GJU02621.1"/>
    </source>
</evidence>
<feature type="region of interest" description="Disordered" evidence="6">
    <location>
        <begin position="814"/>
        <end position="836"/>
    </location>
</feature>
<feature type="compositionally biased region" description="Polar residues" evidence="6">
    <location>
        <begin position="1441"/>
        <end position="1472"/>
    </location>
</feature>
<evidence type="ECO:0000256" key="6">
    <source>
        <dbReference type="SAM" id="MobiDB-lite"/>
    </source>
</evidence>
<dbReference type="CDD" id="cd09272">
    <property type="entry name" value="RNase_HI_RT_Ty1"/>
    <property type="match status" value="1"/>
</dbReference>
<keyword evidence="5" id="KW-0175">Coiled coil</keyword>
<dbReference type="PANTHER" id="PTHR42648:SF32">
    <property type="entry name" value="RIBONUCLEASE H-LIKE DOMAIN, GAG-PRE-INTEGRASE DOMAIN PROTEIN-RELATED"/>
    <property type="match status" value="1"/>
</dbReference>
<dbReference type="SUPFAM" id="SSF53098">
    <property type="entry name" value="Ribonuclease H-like"/>
    <property type="match status" value="1"/>
</dbReference>
<dbReference type="Pfam" id="PF00665">
    <property type="entry name" value="rve"/>
    <property type="match status" value="1"/>
</dbReference>
<evidence type="ECO:0000313" key="10">
    <source>
        <dbReference type="Proteomes" id="UP001151760"/>
    </source>
</evidence>
<dbReference type="PANTHER" id="PTHR42648">
    <property type="entry name" value="TRANSPOSASE, PUTATIVE-RELATED"/>
    <property type="match status" value="1"/>
</dbReference>
<comment type="caution">
    <text evidence="9">The sequence shown here is derived from an EMBL/GenBank/DDBJ whole genome shotgun (WGS) entry which is preliminary data.</text>
</comment>
<dbReference type="Gene3D" id="3.30.420.10">
    <property type="entry name" value="Ribonuclease H-like superfamily/Ribonuclease H"/>
    <property type="match status" value="1"/>
</dbReference>
<dbReference type="SUPFAM" id="SSF57756">
    <property type="entry name" value="Retrovirus zinc finger-like domains"/>
    <property type="match status" value="1"/>
</dbReference>
<keyword evidence="4" id="KW-0863">Zinc-finger</keyword>
<dbReference type="InterPro" id="IPR001584">
    <property type="entry name" value="Integrase_cat-core"/>
</dbReference>
<proteinExistence type="predicted"/>
<reference evidence="9" key="1">
    <citation type="journal article" date="2022" name="Int. J. Mol. Sci.">
        <title>Draft Genome of Tanacetum Coccineum: Genomic Comparison of Closely Related Tanacetum-Family Plants.</title>
        <authorList>
            <person name="Yamashiro T."/>
            <person name="Shiraishi A."/>
            <person name="Nakayama K."/>
            <person name="Satake H."/>
        </authorList>
    </citation>
    <scope>NUCLEOTIDE SEQUENCE</scope>
</reference>
<dbReference type="InterPro" id="IPR001878">
    <property type="entry name" value="Znf_CCHC"/>
</dbReference>
<feature type="compositionally biased region" description="Polar residues" evidence="6">
    <location>
        <begin position="470"/>
        <end position="479"/>
    </location>
</feature>
<dbReference type="PROSITE" id="PS50158">
    <property type="entry name" value="ZF_CCHC"/>
    <property type="match status" value="1"/>
</dbReference>
<dbReference type="InterPro" id="IPR054722">
    <property type="entry name" value="PolX-like_BBD"/>
</dbReference>
<dbReference type="InterPro" id="IPR036397">
    <property type="entry name" value="RNaseH_sf"/>
</dbReference>
<evidence type="ECO:0000256" key="5">
    <source>
        <dbReference type="SAM" id="Coils"/>
    </source>
</evidence>
<dbReference type="EMBL" id="BQNB010021079">
    <property type="protein sequence ID" value="GJU02621.1"/>
    <property type="molecule type" value="Genomic_DNA"/>
</dbReference>
<feature type="domain" description="CCHC-type" evidence="7">
    <location>
        <begin position="438"/>
        <end position="453"/>
    </location>
</feature>
<dbReference type="InterPro" id="IPR039537">
    <property type="entry name" value="Retrotran_Ty1/copia-like"/>
</dbReference>
<reference evidence="9" key="2">
    <citation type="submission" date="2022-01" db="EMBL/GenBank/DDBJ databases">
        <authorList>
            <person name="Yamashiro T."/>
            <person name="Shiraishi A."/>
            <person name="Satake H."/>
            <person name="Nakayama K."/>
        </authorList>
    </citation>
    <scope>NUCLEOTIDE SEQUENCE</scope>
</reference>